<keyword evidence="3" id="KW-1185">Reference proteome</keyword>
<dbReference type="EMBL" id="QPFP01000030">
    <property type="protein sequence ID" value="TEB28814.1"/>
    <property type="molecule type" value="Genomic_DNA"/>
</dbReference>
<name>A0A4Y7T4D8_COPMI</name>
<feature type="compositionally biased region" description="Polar residues" evidence="1">
    <location>
        <begin position="21"/>
        <end position="34"/>
    </location>
</feature>
<comment type="caution">
    <text evidence="2">The sequence shown here is derived from an EMBL/GenBank/DDBJ whole genome shotgun (WGS) entry which is preliminary data.</text>
</comment>
<evidence type="ECO:0000313" key="2">
    <source>
        <dbReference type="EMBL" id="TEB28814.1"/>
    </source>
</evidence>
<sequence length="129" mass="14681">MGLYAFVAKTKKVSRPHGSRVPSQKSGRFTSNQHPQHHSHVLIVRAAPVVPVLLGPRIPRRNGSDAERDRWARDMCILFKPWRSPSELLSDAADWYLRLQHILPLLESNDRTVIENMSLMAEGKHARDA</sequence>
<feature type="region of interest" description="Disordered" evidence="1">
    <location>
        <begin position="14"/>
        <end position="37"/>
    </location>
</feature>
<dbReference type="OrthoDB" id="3050185at2759"/>
<gene>
    <name evidence="2" type="ORF">FA13DRAFT_1632849</name>
</gene>
<dbReference type="Proteomes" id="UP000298030">
    <property type="component" value="Unassembled WGS sequence"/>
</dbReference>
<protein>
    <submittedName>
        <fullName evidence="2">Uncharacterized protein</fullName>
    </submittedName>
</protein>
<dbReference type="AlphaFoldDB" id="A0A4Y7T4D8"/>
<dbReference type="STRING" id="71717.A0A4Y7T4D8"/>
<feature type="non-terminal residue" evidence="2">
    <location>
        <position position="129"/>
    </location>
</feature>
<evidence type="ECO:0000256" key="1">
    <source>
        <dbReference type="SAM" id="MobiDB-lite"/>
    </source>
</evidence>
<evidence type="ECO:0000313" key="3">
    <source>
        <dbReference type="Proteomes" id="UP000298030"/>
    </source>
</evidence>
<accession>A0A4Y7T4D8</accession>
<reference evidence="2 3" key="1">
    <citation type="journal article" date="2019" name="Nat. Ecol. Evol.">
        <title>Megaphylogeny resolves global patterns of mushroom evolution.</title>
        <authorList>
            <person name="Varga T."/>
            <person name="Krizsan K."/>
            <person name="Foldi C."/>
            <person name="Dima B."/>
            <person name="Sanchez-Garcia M."/>
            <person name="Sanchez-Ramirez S."/>
            <person name="Szollosi G.J."/>
            <person name="Szarkandi J.G."/>
            <person name="Papp V."/>
            <person name="Albert L."/>
            <person name="Andreopoulos W."/>
            <person name="Angelini C."/>
            <person name="Antonin V."/>
            <person name="Barry K.W."/>
            <person name="Bougher N.L."/>
            <person name="Buchanan P."/>
            <person name="Buyck B."/>
            <person name="Bense V."/>
            <person name="Catcheside P."/>
            <person name="Chovatia M."/>
            <person name="Cooper J."/>
            <person name="Damon W."/>
            <person name="Desjardin D."/>
            <person name="Finy P."/>
            <person name="Geml J."/>
            <person name="Haridas S."/>
            <person name="Hughes K."/>
            <person name="Justo A."/>
            <person name="Karasinski D."/>
            <person name="Kautmanova I."/>
            <person name="Kiss B."/>
            <person name="Kocsube S."/>
            <person name="Kotiranta H."/>
            <person name="LaButti K.M."/>
            <person name="Lechner B.E."/>
            <person name="Liimatainen K."/>
            <person name="Lipzen A."/>
            <person name="Lukacs Z."/>
            <person name="Mihaltcheva S."/>
            <person name="Morgado L.N."/>
            <person name="Niskanen T."/>
            <person name="Noordeloos M.E."/>
            <person name="Ohm R.A."/>
            <person name="Ortiz-Santana B."/>
            <person name="Ovrebo C."/>
            <person name="Racz N."/>
            <person name="Riley R."/>
            <person name="Savchenko A."/>
            <person name="Shiryaev A."/>
            <person name="Soop K."/>
            <person name="Spirin V."/>
            <person name="Szebenyi C."/>
            <person name="Tomsovsky M."/>
            <person name="Tulloss R.E."/>
            <person name="Uehling J."/>
            <person name="Grigoriev I.V."/>
            <person name="Vagvolgyi C."/>
            <person name="Papp T."/>
            <person name="Martin F.M."/>
            <person name="Miettinen O."/>
            <person name="Hibbett D.S."/>
            <person name="Nagy L.G."/>
        </authorList>
    </citation>
    <scope>NUCLEOTIDE SEQUENCE [LARGE SCALE GENOMIC DNA]</scope>
    <source>
        <strain evidence="2 3">FP101781</strain>
    </source>
</reference>
<proteinExistence type="predicted"/>
<organism evidence="2 3">
    <name type="scientific">Coprinellus micaceus</name>
    <name type="common">Glistening ink-cap mushroom</name>
    <name type="synonym">Coprinus micaceus</name>
    <dbReference type="NCBI Taxonomy" id="71717"/>
    <lineage>
        <taxon>Eukaryota</taxon>
        <taxon>Fungi</taxon>
        <taxon>Dikarya</taxon>
        <taxon>Basidiomycota</taxon>
        <taxon>Agaricomycotina</taxon>
        <taxon>Agaricomycetes</taxon>
        <taxon>Agaricomycetidae</taxon>
        <taxon>Agaricales</taxon>
        <taxon>Agaricineae</taxon>
        <taxon>Psathyrellaceae</taxon>
        <taxon>Coprinellus</taxon>
    </lineage>
</organism>